<feature type="region of interest" description="Disordered" evidence="2">
    <location>
        <begin position="258"/>
        <end position="298"/>
    </location>
</feature>
<proteinExistence type="predicted"/>
<dbReference type="AlphaFoldDB" id="A0A162U074"/>
<sequence length="360" mass="40229">MPPLHREPRKIIAVSLDQTLAHTLEALISWHNQVHQTHLHLSDFDTTDYSKVWGGSHQERDAKMREFYESDNFKRIRPIDDFALETLKTLKRRRFSLVIITSRQQCVAELTKKFVDRHYPGLFESIYFCNFGMSDTADQLDYVSKPKSAICQEIGADVLIDHRLDHALDCAALGIDVLLYDRRGQYKWSHVDRARPRPKATLTSTSRRLYQRTPPRVLPSNVKRIKSWKEVISHFPKPRSPLRFCHFPIPQDDYCSNTNTNINNSNSSSSSSSSSNNIVSSSSSSSSLSSSPSSSLSSSITVNSILTPATTPISSSTSSSSSSSSASSVNSNSNSNSVNSNSNPTSTPTPTPWKDSLVWV</sequence>
<dbReference type="PANTHER" id="PTHR35134">
    <property type="entry name" value="NUCLEOTIDASE YQFW-RELATED"/>
    <property type="match status" value="1"/>
</dbReference>
<dbReference type="PANTHER" id="PTHR35134:SF2">
    <property type="entry name" value="NUCLEOTIDASE YQFW-RELATED"/>
    <property type="match status" value="1"/>
</dbReference>
<dbReference type="InterPro" id="IPR052419">
    <property type="entry name" value="5_3-deoxyribonucleotidase-like"/>
</dbReference>
<dbReference type="RefSeq" id="XP_018289313.1">
    <property type="nucleotide sequence ID" value="XM_018438587.1"/>
</dbReference>
<dbReference type="InterPro" id="IPR023214">
    <property type="entry name" value="HAD_sf"/>
</dbReference>
<gene>
    <name evidence="3" type="ORF">PHYBLDRAFT_182196</name>
</gene>
<dbReference type="Gene3D" id="3.40.50.1000">
    <property type="entry name" value="HAD superfamily/HAD-like"/>
    <property type="match status" value="1"/>
</dbReference>
<feature type="region of interest" description="Disordered" evidence="2">
    <location>
        <begin position="310"/>
        <end position="360"/>
    </location>
</feature>
<keyword evidence="4" id="KW-1185">Reference proteome</keyword>
<dbReference type="InterPro" id="IPR036412">
    <property type="entry name" value="HAD-like_sf"/>
</dbReference>
<name>A0A162U074_PHYB8</name>
<accession>A0A162U074</accession>
<protein>
    <submittedName>
        <fullName evidence="3">Uncharacterized protein</fullName>
    </submittedName>
</protein>
<dbReference type="GO" id="GO:0008253">
    <property type="term" value="F:5'-nucleotidase activity"/>
    <property type="evidence" value="ECO:0007669"/>
    <property type="project" value="InterPro"/>
</dbReference>
<dbReference type="VEuPathDB" id="FungiDB:PHYBLDRAFT_182196"/>
<dbReference type="InParanoid" id="A0A162U074"/>
<evidence type="ECO:0000256" key="2">
    <source>
        <dbReference type="SAM" id="MobiDB-lite"/>
    </source>
</evidence>
<evidence type="ECO:0000256" key="1">
    <source>
        <dbReference type="PIRSR" id="PIRSR610708-1"/>
    </source>
</evidence>
<dbReference type="InterPro" id="IPR010708">
    <property type="entry name" value="5'(3')-deoxyribonucleotidase"/>
</dbReference>
<feature type="compositionally biased region" description="Low complexity" evidence="2">
    <location>
        <begin position="310"/>
        <end position="348"/>
    </location>
</feature>
<dbReference type="GeneID" id="28999493"/>
<organism evidence="3 4">
    <name type="scientific">Phycomyces blakesleeanus (strain ATCC 8743b / DSM 1359 / FGSC 10004 / NBRC 33097 / NRRL 1555)</name>
    <dbReference type="NCBI Taxonomy" id="763407"/>
    <lineage>
        <taxon>Eukaryota</taxon>
        <taxon>Fungi</taxon>
        <taxon>Fungi incertae sedis</taxon>
        <taxon>Mucoromycota</taxon>
        <taxon>Mucoromycotina</taxon>
        <taxon>Mucoromycetes</taxon>
        <taxon>Mucorales</taxon>
        <taxon>Phycomycetaceae</taxon>
        <taxon>Phycomyces</taxon>
    </lineage>
</organism>
<dbReference type="Proteomes" id="UP000077315">
    <property type="component" value="Unassembled WGS sequence"/>
</dbReference>
<feature type="active site" description="Proton donor" evidence="1">
    <location>
        <position position="17"/>
    </location>
</feature>
<dbReference type="SUPFAM" id="SSF56784">
    <property type="entry name" value="HAD-like"/>
    <property type="match status" value="1"/>
</dbReference>
<dbReference type="Pfam" id="PF06941">
    <property type="entry name" value="NT5C"/>
    <property type="match status" value="1"/>
</dbReference>
<dbReference type="STRING" id="763407.A0A162U074"/>
<dbReference type="EMBL" id="KV440986">
    <property type="protein sequence ID" value="OAD71273.1"/>
    <property type="molecule type" value="Genomic_DNA"/>
</dbReference>
<dbReference type="OrthoDB" id="10248475at2759"/>
<evidence type="ECO:0000313" key="4">
    <source>
        <dbReference type="Proteomes" id="UP000077315"/>
    </source>
</evidence>
<dbReference type="GO" id="GO:0009264">
    <property type="term" value="P:deoxyribonucleotide catabolic process"/>
    <property type="evidence" value="ECO:0007669"/>
    <property type="project" value="InterPro"/>
</dbReference>
<evidence type="ECO:0000313" key="3">
    <source>
        <dbReference type="EMBL" id="OAD71273.1"/>
    </source>
</evidence>
<reference evidence="4" key="1">
    <citation type="submission" date="2015-06" db="EMBL/GenBank/DDBJ databases">
        <title>Expansion of signal transduction pathways in fungi by whole-genome duplication.</title>
        <authorList>
            <consortium name="DOE Joint Genome Institute"/>
            <person name="Corrochano L.M."/>
            <person name="Kuo A."/>
            <person name="Marcet-Houben M."/>
            <person name="Polaino S."/>
            <person name="Salamov A."/>
            <person name="Villalobos J.M."/>
            <person name="Alvarez M.I."/>
            <person name="Avalos J."/>
            <person name="Benito E.P."/>
            <person name="Benoit I."/>
            <person name="Burger G."/>
            <person name="Camino L.P."/>
            <person name="Canovas D."/>
            <person name="Cerda-Olmedo E."/>
            <person name="Cheng J.-F."/>
            <person name="Dominguez A."/>
            <person name="Elias M."/>
            <person name="Eslava A.P."/>
            <person name="Glaser F."/>
            <person name="Grimwood J."/>
            <person name="Gutierrez G."/>
            <person name="Heitman J."/>
            <person name="Henrissat B."/>
            <person name="Iturriaga E.A."/>
            <person name="Lang B.F."/>
            <person name="Lavin J.L."/>
            <person name="Lee S."/>
            <person name="Li W."/>
            <person name="Lindquist E."/>
            <person name="Lopez-Garcia S."/>
            <person name="Luque E.M."/>
            <person name="Marcos A.T."/>
            <person name="Martin J."/>
            <person name="McCluskey K."/>
            <person name="Medina H.R."/>
            <person name="Miralles-Duran A."/>
            <person name="Miyazaki A."/>
            <person name="Munoz-Torres E."/>
            <person name="Oguiza J.A."/>
            <person name="Ohm R."/>
            <person name="Olmedo M."/>
            <person name="Orejas M."/>
            <person name="Ortiz-Castellanos L."/>
            <person name="Pisabarro A.G."/>
            <person name="Rodriguez-Romero J."/>
            <person name="Ruiz-Herrera J."/>
            <person name="Ruiz-Vazquez R."/>
            <person name="Sanz C."/>
            <person name="Schackwitz W."/>
            <person name="Schmutz J."/>
            <person name="Shahriari M."/>
            <person name="Shelest E."/>
            <person name="Silva-Franco F."/>
            <person name="Soanes D."/>
            <person name="Syed K."/>
            <person name="Tagua V.G."/>
            <person name="Talbot N.J."/>
            <person name="Thon M."/>
            <person name="De vries R.P."/>
            <person name="Wiebenga A."/>
            <person name="Yadav J.S."/>
            <person name="Braun E.L."/>
            <person name="Baker S."/>
            <person name="Garre V."/>
            <person name="Horwitz B."/>
            <person name="Torres-Martinez S."/>
            <person name="Idnurm A."/>
            <person name="Herrera-Estrella A."/>
            <person name="Gabaldon T."/>
            <person name="Grigoriev I.V."/>
        </authorList>
    </citation>
    <scope>NUCLEOTIDE SEQUENCE [LARGE SCALE GENOMIC DNA]</scope>
    <source>
        <strain evidence="4">NRRL 1555(-)</strain>
    </source>
</reference>